<proteinExistence type="predicted"/>
<comment type="caution">
    <text evidence="3">The sequence shown here is derived from an EMBL/GenBank/DDBJ whole genome shotgun (WGS) entry which is preliminary data.</text>
</comment>
<dbReference type="InterPro" id="IPR003010">
    <property type="entry name" value="C-N_Hydrolase"/>
</dbReference>
<evidence type="ECO:0000256" key="1">
    <source>
        <dbReference type="ARBA" id="ARBA00022801"/>
    </source>
</evidence>
<evidence type="ECO:0000313" key="3">
    <source>
        <dbReference type="EMBL" id="KAF7728469.1"/>
    </source>
</evidence>
<name>A0A8H7EUN4_9FUNG</name>
<dbReference type="PANTHER" id="PTHR43674">
    <property type="entry name" value="NITRILASE C965.09-RELATED"/>
    <property type="match status" value="1"/>
</dbReference>
<dbReference type="PROSITE" id="PS50263">
    <property type="entry name" value="CN_HYDROLASE"/>
    <property type="match status" value="1"/>
</dbReference>
<dbReference type="PANTHER" id="PTHR43674:SF16">
    <property type="entry name" value="CARBON-NITROGEN FAMILY, PUTATIVE (AFU_ORTHOLOGUE AFUA_5G02350)-RELATED"/>
    <property type="match status" value="1"/>
</dbReference>
<dbReference type="SUPFAM" id="SSF56317">
    <property type="entry name" value="Carbon-nitrogen hydrolase"/>
    <property type="match status" value="1"/>
</dbReference>
<keyword evidence="4" id="KW-1185">Reference proteome</keyword>
<accession>A0A8H7EUN4</accession>
<evidence type="ECO:0000259" key="2">
    <source>
        <dbReference type="PROSITE" id="PS50263"/>
    </source>
</evidence>
<feature type="domain" description="CN hydrolase" evidence="2">
    <location>
        <begin position="1"/>
        <end position="259"/>
    </location>
</feature>
<reference evidence="3" key="1">
    <citation type="submission" date="2020-01" db="EMBL/GenBank/DDBJ databases">
        <title>Genome Sequencing of Three Apophysomyces-Like Fungal Strains Confirms a Novel Fungal Genus in the Mucoromycota with divergent Burkholderia-like Endosymbiotic Bacteria.</title>
        <authorList>
            <person name="Stajich J.E."/>
            <person name="Macias A.M."/>
            <person name="Carter-House D."/>
            <person name="Lovett B."/>
            <person name="Kasson L.R."/>
            <person name="Berry K."/>
            <person name="Grigoriev I."/>
            <person name="Chang Y."/>
            <person name="Spatafora J."/>
            <person name="Kasson M.T."/>
        </authorList>
    </citation>
    <scope>NUCLEOTIDE SEQUENCE</scope>
    <source>
        <strain evidence="3">NRRL A-21654</strain>
    </source>
</reference>
<organism evidence="3 4">
    <name type="scientific">Apophysomyces ossiformis</name>
    <dbReference type="NCBI Taxonomy" id="679940"/>
    <lineage>
        <taxon>Eukaryota</taxon>
        <taxon>Fungi</taxon>
        <taxon>Fungi incertae sedis</taxon>
        <taxon>Mucoromycota</taxon>
        <taxon>Mucoromycotina</taxon>
        <taxon>Mucoromycetes</taxon>
        <taxon>Mucorales</taxon>
        <taxon>Mucorineae</taxon>
        <taxon>Mucoraceae</taxon>
        <taxon>Apophysomyces</taxon>
    </lineage>
</organism>
<sequence>MRIAVVQFHVDPWSSEVNWSRMEEFMKAASERGADLVPLTQTVNRHRGFVGGGGEPGGEVAENVAEKISKLASTYKIDLVPGTVRERDPVDNCIYNNAYYVDKDGAILLHYRKIHLWGFERKNVTQGNYGLPTAKNRFGIQVGLCICWDLNFPECFREMALNKNAQLVIVPAHWCLEDAGKIGLGHDAMSEVKFIDSLCITRAFENEICLVYCNTAAPRTPTEPSFTSAGRSQITVPFKGPVAHLDHNREDMIIADVDIKAITQDAESVYWIKKDWDSGYIFGRPSNSNGNS</sequence>
<dbReference type="InterPro" id="IPR050345">
    <property type="entry name" value="Aliph_Amidase/BUP"/>
</dbReference>
<gene>
    <name evidence="3" type="ORF">EC973_006022</name>
</gene>
<dbReference type="Proteomes" id="UP000605846">
    <property type="component" value="Unassembled WGS sequence"/>
</dbReference>
<evidence type="ECO:0000313" key="4">
    <source>
        <dbReference type="Proteomes" id="UP000605846"/>
    </source>
</evidence>
<dbReference type="Pfam" id="PF00795">
    <property type="entry name" value="CN_hydrolase"/>
    <property type="match status" value="1"/>
</dbReference>
<dbReference type="CDD" id="cd07197">
    <property type="entry name" value="nitrilase"/>
    <property type="match status" value="1"/>
</dbReference>
<dbReference type="GO" id="GO:0016811">
    <property type="term" value="F:hydrolase activity, acting on carbon-nitrogen (but not peptide) bonds, in linear amides"/>
    <property type="evidence" value="ECO:0007669"/>
    <property type="project" value="TreeGrafter"/>
</dbReference>
<dbReference type="EMBL" id="JABAYA010000036">
    <property type="protein sequence ID" value="KAF7728469.1"/>
    <property type="molecule type" value="Genomic_DNA"/>
</dbReference>
<protein>
    <recommendedName>
        <fullName evidence="2">CN hydrolase domain-containing protein</fullName>
    </recommendedName>
</protein>
<dbReference type="Gene3D" id="3.60.110.10">
    <property type="entry name" value="Carbon-nitrogen hydrolase"/>
    <property type="match status" value="1"/>
</dbReference>
<dbReference type="AlphaFoldDB" id="A0A8H7EUN4"/>
<dbReference type="OrthoDB" id="412018at2759"/>
<dbReference type="InterPro" id="IPR036526">
    <property type="entry name" value="C-N_Hydrolase_sf"/>
</dbReference>
<keyword evidence="1" id="KW-0378">Hydrolase</keyword>